<dbReference type="Gene3D" id="1.25.40.20">
    <property type="entry name" value="Ankyrin repeat-containing domain"/>
    <property type="match status" value="2"/>
</dbReference>
<dbReference type="InterPro" id="IPR037191">
    <property type="entry name" value="VPS9_dom_sf"/>
</dbReference>
<dbReference type="Pfam" id="PF12796">
    <property type="entry name" value="Ank_2"/>
    <property type="match status" value="3"/>
</dbReference>
<dbReference type="FunFam" id="1.25.40.20:FF:000065">
    <property type="entry name" value="Ankyrin repeat domain-containing protein 27"/>
    <property type="match status" value="1"/>
</dbReference>
<reference evidence="4" key="1">
    <citation type="journal article" date="2022" name="bioRxiv">
        <title>Sequencing and chromosome-scale assembly of the giantPleurodeles waltlgenome.</title>
        <authorList>
            <person name="Brown T."/>
            <person name="Elewa A."/>
            <person name="Iarovenko S."/>
            <person name="Subramanian E."/>
            <person name="Araus A.J."/>
            <person name="Petzold A."/>
            <person name="Susuki M."/>
            <person name="Suzuki K.-i.T."/>
            <person name="Hayashi T."/>
            <person name="Toyoda A."/>
            <person name="Oliveira C."/>
            <person name="Osipova E."/>
            <person name="Leigh N.D."/>
            <person name="Simon A."/>
            <person name="Yun M.H."/>
        </authorList>
    </citation>
    <scope>NUCLEOTIDE SEQUENCE</scope>
    <source>
        <strain evidence="4">20211129_DDA</strain>
        <tissue evidence="4">Liver</tissue>
    </source>
</reference>
<feature type="repeat" description="ANK" evidence="1">
    <location>
        <begin position="895"/>
        <end position="927"/>
    </location>
</feature>
<dbReference type="GO" id="GO:0005085">
    <property type="term" value="F:guanyl-nucleotide exchange factor activity"/>
    <property type="evidence" value="ECO:0007669"/>
    <property type="project" value="TreeGrafter"/>
</dbReference>
<feature type="repeat" description="ANK" evidence="1">
    <location>
        <begin position="548"/>
        <end position="580"/>
    </location>
</feature>
<dbReference type="PROSITE" id="PS50297">
    <property type="entry name" value="ANK_REP_REGION"/>
    <property type="match status" value="8"/>
</dbReference>
<dbReference type="GO" id="GO:0000149">
    <property type="term" value="F:SNARE binding"/>
    <property type="evidence" value="ECO:0007669"/>
    <property type="project" value="TreeGrafter"/>
</dbReference>
<dbReference type="SUPFAM" id="SSF109993">
    <property type="entry name" value="VPS9 domain"/>
    <property type="match status" value="1"/>
</dbReference>
<evidence type="ECO:0000313" key="4">
    <source>
        <dbReference type="EMBL" id="KAJ1083491.1"/>
    </source>
</evidence>
<dbReference type="Proteomes" id="UP001066276">
    <property type="component" value="Chromosome 12"/>
</dbReference>
<dbReference type="GO" id="GO:0005769">
    <property type="term" value="C:early endosome"/>
    <property type="evidence" value="ECO:0007669"/>
    <property type="project" value="TreeGrafter"/>
</dbReference>
<gene>
    <name evidence="4" type="ORF">NDU88_003650</name>
</gene>
<dbReference type="GO" id="GO:0048812">
    <property type="term" value="P:neuron projection morphogenesis"/>
    <property type="evidence" value="ECO:0007669"/>
    <property type="project" value="TreeGrafter"/>
</dbReference>
<dbReference type="PANTHER" id="PTHR24170">
    <property type="entry name" value="ANKYRIN REPEAT DOMAIN-CONTAINING PROTEIN 27"/>
    <property type="match status" value="1"/>
</dbReference>
<dbReference type="SUPFAM" id="SSF48403">
    <property type="entry name" value="Ankyrin repeat"/>
    <property type="match status" value="2"/>
</dbReference>
<dbReference type="SMART" id="SM00167">
    <property type="entry name" value="VPS9"/>
    <property type="match status" value="1"/>
</dbReference>
<dbReference type="PROSITE" id="PS50088">
    <property type="entry name" value="ANK_REPEAT"/>
    <property type="match status" value="8"/>
</dbReference>
<dbReference type="GO" id="GO:0005886">
    <property type="term" value="C:plasma membrane"/>
    <property type="evidence" value="ECO:0007669"/>
    <property type="project" value="TreeGrafter"/>
</dbReference>
<dbReference type="FunFam" id="1.20.1050.80:FF:000013">
    <property type="entry name" value="Ankyrin repeat domain 27 (VPS9 domain)"/>
    <property type="match status" value="1"/>
</dbReference>
<feature type="domain" description="VPS9" evidence="3">
    <location>
        <begin position="319"/>
        <end position="457"/>
    </location>
</feature>
<dbReference type="InterPro" id="IPR003123">
    <property type="entry name" value="VPS9"/>
</dbReference>
<dbReference type="PROSITE" id="PS51205">
    <property type="entry name" value="VPS9"/>
    <property type="match status" value="1"/>
</dbReference>
<dbReference type="GO" id="GO:0005770">
    <property type="term" value="C:late endosome"/>
    <property type="evidence" value="ECO:0007669"/>
    <property type="project" value="TreeGrafter"/>
</dbReference>
<dbReference type="PANTHER" id="PTHR24170:SF2">
    <property type="entry name" value="ANKYRIN REPEAT DOMAIN-CONTAINING PROTEIN 27"/>
    <property type="match status" value="1"/>
</dbReference>
<feature type="compositionally biased region" description="Low complexity" evidence="2">
    <location>
        <begin position="732"/>
        <end position="742"/>
    </location>
</feature>
<dbReference type="CDD" id="cd22885">
    <property type="entry name" value="ANKRD27_zf1"/>
    <property type="match status" value="1"/>
</dbReference>
<dbReference type="GO" id="GO:0045022">
    <property type="term" value="P:early endosome to late endosome transport"/>
    <property type="evidence" value="ECO:0007669"/>
    <property type="project" value="TreeGrafter"/>
</dbReference>
<dbReference type="AlphaFoldDB" id="A0AAV7KVJ3"/>
<dbReference type="PRINTS" id="PR01415">
    <property type="entry name" value="ANKYRIN"/>
</dbReference>
<sequence length="1243" mass="139402">MTCPALTWVDDLFLEDDLRLDKMPWVLSRRVIVEVRVVLVESSLVIGHLKGSQIYPCRKRATKESCYITVASIVDKAAFNFDSEVPMAVYDEDILKNPFYLAIQKRRPDLYSKVAEVHGIILVPRKGSLSSTIYSTCPFDSYVLKHVEDGFQTLSGKELIIQGNQIKLGTGFSCDLTVPVLFEETFYNEKEESFSILCIDRPLEKDESSEKTLITPASYSLKNIEDATEFLGKHTDKFDKIIASFHGSFKEYERKSLRHYIDSVNAIYTKCLQHLLRDSHWRMIAKQEPHMNQLKQAVEMYVHHGIHELIFKCVGTIEASEDAAFNKITRGLQDLQQKDIGIKPEFSVNIPRAKRELGQLNKCTSPQQKLMCLQQVVHNIMQSPSQRVNMEAMCADDLLSVLLYLLVKTEIPNWMANLSYIKHFRFCSTVKDELGYCLTSVEAAVEYIRQGNLSEKSSESGEITDKQFLRQRMNLLSQMSATPIDCLFELIASGNQEEVERLLSQAESDEDTVQKMCHPLCFCDSCEKLVSGKLNDPSIVTPFSRDDRGYTPLHIAAICGQAPFVDLLISKRAAVNATDYHGSTPLHLACQKGFQNVTLLLLHYKASTDIQDNNGNTPLHLACTYGHEDCVKALVYYDVHSCRLDIGNEKGDTPLHIAARWGYQGIIEVLLQNKASTDIKNRMKETPMQCALNPKILSLMETNHTRVERRPSTSESLSRSPQLSADTFSRGSSVSSLSSLSVDPKQEEGKNNYKEVDKLLRAIADGDLEMVRYLFEWLDEDFDETEEVVQSENVEFCHPLCQCAKCGPAQKKFIKVPANGLGVNVANRDGFTPLHIAAQYGHSVLVSLLVKHGASVGARNANQAVPLHLACQAGHLQVVKCLFDYNAKGNKKDINGNTPLMYACLNGQHEVAALLMENGASANIPNNRGNTALHEAVKGNHEVLVEVLLRYGALVHVWNKQQRTPMDYAHENSNIMKQLQAASKNGTSVPVEESVTTNGQKHTAKIRKKTSSNLGQKMIGDEVRRKHAHLVQSINQFNKAESLRKTITRDKSVPSFDDQTVHQLEIKSFDKRKLKHVVHSETMECDCVKNGGEPVSEDDGGFGGEEDIETVQNTKVMHQRHTVNVGCLPETPGNTSDSSDILDCTDHSSPLSEQSCGDYEHTDKELEVSSRNPRNLRLFDFPLQEEGITKSKSASERLPLEKDHEVLCDEAHRRCSLDLKFCVPEMPPPSISQGPQQEKTVQS</sequence>
<dbReference type="Pfam" id="PF00023">
    <property type="entry name" value="Ank"/>
    <property type="match status" value="1"/>
</dbReference>
<protein>
    <recommendedName>
        <fullName evidence="3">VPS9 domain-containing protein</fullName>
    </recommendedName>
</protein>
<dbReference type="Gene3D" id="1.20.1050.80">
    <property type="entry name" value="VPS9 domain"/>
    <property type="match status" value="1"/>
</dbReference>
<feature type="compositionally biased region" description="Polar residues" evidence="2">
    <location>
        <begin position="713"/>
        <end position="731"/>
    </location>
</feature>
<feature type="repeat" description="ANK" evidence="1">
    <location>
        <begin position="650"/>
        <end position="682"/>
    </location>
</feature>
<feature type="repeat" description="ANK" evidence="1">
    <location>
        <begin position="581"/>
        <end position="613"/>
    </location>
</feature>
<evidence type="ECO:0000259" key="3">
    <source>
        <dbReference type="PROSITE" id="PS51205"/>
    </source>
</evidence>
<feature type="repeat" description="ANK" evidence="1">
    <location>
        <begin position="614"/>
        <end position="635"/>
    </location>
</feature>
<organism evidence="4 5">
    <name type="scientific">Pleurodeles waltl</name>
    <name type="common">Iberian ribbed newt</name>
    <dbReference type="NCBI Taxonomy" id="8319"/>
    <lineage>
        <taxon>Eukaryota</taxon>
        <taxon>Metazoa</taxon>
        <taxon>Chordata</taxon>
        <taxon>Craniata</taxon>
        <taxon>Vertebrata</taxon>
        <taxon>Euteleostomi</taxon>
        <taxon>Amphibia</taxon>
        <taxon>Batrachia</taxon>
        <taxon>Caudata</taxon>
        <taxon>Salamandroidea</taxon>
        <taxon>Salamandridae</taxon>
        <taxon>Pleurodelinae</taxon>
        <taxon>Pleurodeles</taxon>
    </lineage>
</organism>
<dbReference type="EMBL" id="JANPWB010000016">
    <property type="protein sequence ID" value="KAJ1083491.1"/>
    <property type="molecule type" value="Genomic_DNA"/>
</dbReference>
<dbReference type="Pfam" id="PF02204">
    <property type="entry name" value="VPS9"/>
    <property type="match status" value="1"/>
</dbReference>
<dbReference type="InterPro" id="IPR051248">
    <property type="entry name" value="UPF0507/Ank_repeat_27"/>
</dbReference>
<feature type="region of interest" description="Disordered" evidence="2">
    <location>
        <begin position="705"/>
        <end position="749"/>
    </location>
</feature>
<comment type="caution">
    <text evidence="4">The sequence shown here is derived from an EMBL/GenBank/DDBJ whole genome shotgun (WGS) entry which is preliminary data.</text>
</comment>
<accession>A0AAV7KVJ3</accession>
<dbReference type="Pfam" id="PF13857">
    <property type="entry name" value="Ank_5"/>
    <property type="match status" value="1"/>
</dbReference>
<dbReference type="InterPro" id="IPR036770">
    <property type="entry name" value="Ankyrin_rpt-contain_sf"/>
</dbReference>
<dbReference type="GO" id="GO:0030133">
    <property type="term" value="C:transport vesicle"/>
    <property type="evidence" value="ECO:0007669"/>
    <property type="project" value="TreeGrafter"/>
</dbReference>
<feature type="repeat" description="ANK" evidence="1">
    <location>
        <begin position="829"/>
        <end position="861"/>
    </location>
</feature>
<evidence type="ECO:0000256" key="2">
    <source>
        <dbReference type="SAM" id="MobiDB-lite"/>
    </source>
</evidence>
<evidence type="ECO:0000313" key="5">
    <source>
        <dbReference type="Proteomes" id="UP001066276"/>
    </source>
</evidence>
<keyword evidence="5" id="KW-1185">Reference proteome</keyword>
<feature type="repeat" description="ANK" evidence="1">
    <location>
        <begin position="928"/>
        <end position="960"/>
    </location>
</feature>
<evidence type="ECO:0000256" key="1">
    <source>
        <dbReference type="PROSITE-ProRule" id="PRU00023"/>
    </source>
</evidence>
<keyword evidence="1" id="KW-0040">ANK repeat</keyword>
<proteinExistence type="predicted"/>
<dbReference type="SMART" id="SM00248">
    <property type="entry name" value="ANK"/>
    <property type="match status" value="8"/>
</dbReference>
<name>A0AAV7KVJ3_PLEWA</name>
<dbReference type="GO" id="GO:0097422">
    <property type="term" value="C:tubular endosome"/>
    <property type="evidence" value="ECO:0007669"/>
    <property type="project" value="TreeGrafter"/>
</dbReference>
<dbReference type="GO" id="GO:0043005">
    <property type="term" value="C:neuron projection"/>
    <property type="evidence" value="ECO:0007669"/>
    <property type="project" value="TreeGrafter"/>
</dbReference>
<dbReference type="CDD" id="cd22886">
    <property type="entry name" value="ANKRD27_zf2"/>
    <property type="match status" value="1"/>
</dbReference>
<dbReference type="InterPro" id="IPR002110">
    <property type="entry name" value="Ankyrin_rpt"/>
</dbReference>
<feature type="repeat" description="ANK" evidence="1">
    <location>
        <begin position="862"/>
        <end position="894"/>
    </location>
</feature>